<dbReference type="GO" id="GO:0003677">
    <property type="term" value="F:DNA binding"/>
    <property type="evidence" value="ECO:0007669"/>
    <property type="project" value="UniProtKB-KW"/>
</dbReference>
<keyword evidence="2" id="KW-0229">DNA integration</keyword>
<reference evidence="7 8" key="1">
    <citation type="submission" date="2016-03" db="EMBL/GenBank/DDBJ databases">
        <title>Acinetobacter genomospecies 28 strain ANC 4149.</title>
        <authorList>
            <person name="Radolfova-Krizova L."/>
            <person name="Nemec A."/>
        </authorList>
    </citation>
    <scope>NUCLEOTIDE SEQUENCE [LARGE SCALE GENOMIC DNA]</scope>
    <source>
        <strain evidence="7 8">ANC 4149</strain>
    </source>
</reference>
<dbReference type="Gene3D" id="1.10.150.130">
    <property type="match status" value="1"/>
</dbReference>
<evidence type="ECO:0000256" key="1">
    <source>
        <dbReference type="ARBA" id="ARBA00008857"/>
    </source>
</evidence>
<dbReference type="Proteomes" id="UP000076276">
    <property type="component" value="Unassembled WGS sequence"/>
</dbReference>
<dbReference type="InterPro" id="IPR011010">
    <property type="entry name" value="DNA_brk_join_enz"/>
</dbReference>
<dbReference type="PANTHER" id="PTHR30629">
    <property type="entry name" value="PROPHAGE INTEGRASE"/>
    <property type="match status" value="1"/>
</dbReference>
<dbReference type="OrthoDB" id="9795573at2"/>
<dbReference type="InterPro" id="IPR025166">
    <property type="entry name" value="Integrase_DNA_bind_dom"/>
</dbReference>
<dbReference type="AlphaFoldDB" id="A0A151Y0S6"/>
<gene>
    <name evidence="7" type="ORF">AZH43_14020</name>
</gene>
<name>A0A151Y0S6_9GAMM</name>
<feature type="region of interest" description="Disordered" evidence="5">
    <location>
        <begin position="1"/>
        <end position="20"/>
    </location>
</feature>
<dbReference type="InterPro" id="IPR010998">
    <property type="entry name" value="Integrase_recombinase_N"/>
</dbReference>
<keyword evidence="8" id="KW-1185">Reference proteome</keyword>
<dbReference type="PANTHER" id="PTHR30629:SF9">
    <property type="entry name" value="PROTEIN INTB-RELATED"/>
    <property type="match status" value="1"/>
</dbReference>
<dbReference type="GO" id="GO:0015074">
    <property type="term" value="P:DNA integration"/>
    <property type="evidence" value="ECO:0007669"/>
    <property type="project" value="UniProtKB-KW"/>
</dbReference>
<dbReference type="RefSeq" id="WP_067669833.1">
    <property type="nucleotide sequence ID" value="NZ_CBCSIK010000012.1"/>
</dbReference>
<comment type="similarity">
    <text evidence="1">Belongs to the 'phage' integrase family.</text>
</comment>
<dbReference type="InterPro" id="IPR038488">
    <property type="entry name" value="Integrase_DNA-bd_sf"/>
</dbReference>
<proteinExistence type="inferred from homology"/>
<dbReference type="InterPro" id="IPR050808">
    <property type="entry name" value="Phage_Integrase"/>
</dbReference>
<dbReference type="Pfam" id="PF00589">
    <property type="entry name" value="Phage_integrase"/>
    <property type="match status" value="1"/>
</dbReference>
<dbReference type="Gene3D" id="3.30.160.390">
    <property type="entry name" value="Integrase, DNA-binding domain"/>
    <property type="match status" value="1"/>
</dbReference>
<dbReference type="GO" id="GO:0006310">
    <property type="term" value="P:DNA recombination"/>
    <property type="evidence" value="ECO:0007669"/>
    <property type="project" value="UniProtKB-KW"/>
</dbReference>
<accession>A0A151Y0S6</accession>
<organism evidence="7 8">
    <name type="scientific">Acinetobacter pragensis</name>
    <dbReference type="NCBI Taxonomy" id="1806892"/>
    <lineage>
        <taxon>Bacteria</taxon>
        <taxon>Pseudomonadati</taxon>
        <taxon>Pseudomonadota</taxon>
        <taxon>Gammaproteobacteria</taxon>
        <taxon>Moraxellales</taxon>
        <taxon>Moraxellaceae</taxon>
        <taxon>Acinetobacter</taxon>
    </lineage>
</organism>
<dbReference type="Gene3D" id="1.10.443.10">
    <property type="entry name" value="Intergrase catalytic core"/>
    <property type="match status" value="1"/>
</dbReference>
<dbReference type="SUPFAM" id="SSF56349">
    <property type="entry name" value="DNA breaking-rejoining enzymes"/>
    <property type="match status" value="1"/>
</dbReference>
<dbReference type="EMBL" id="LUAW01000024">
    <property type="protein sequence ID" value="KYQ71604.1"/>
    <property type="molecule type" value="Genomic_DNA"/>
</dbReference>
<evidence type="ECO:0000256" key="5">
    <source>
        <dbReference type="SAM" id="MobiDB-lite"/>
    </source>
</evidence>
<evidence type="ECO:0000256" key="3">
    <source>
        <dbReference type="ARBA" id="ARBA00023125"/>
    </source>
</evidence>
<comment type="caution">
    <text evidence="7">The sequence shown here is derived from an EMBL/GenBank/DDBJ whole genome shotgun (WGS) entry which is preliminary data.</text>
</comment>
<keyword evidence="3" id="KW-0238">DNA-binding</keyword>
<evidence type="ECO:0000313" key="7">
    <source>
        <dbReference type="EMBL" id="KYQ71604.1"/>
    </source>
</evidence>
<dbReference type="Pfam" id="PF13356">
    <property type="entry name" value="Arm-DNA-bind_3"/>
    <property type="match status" value="1"/>
</dbReference>
<protein>
    <recommendedName>
        <fullName evidence="6">Tyr recombinase domain-containing protein</fullName>
    </recommendedName>
</protein>
<evidence type="ECO:0000256" key="4">
    <source>
        <dbReference type="ARBA" id="ARBA00023172"/>
    </source>
</evidence>
<feature type="domain" description="Tyr recombinase" evidence="6">
    <location>
        <begin position="209"/>
        <end position="401"/>
    </location>
</feature>
<dbReference type="InterPro" id="IPR002104">
    <property type="entry name" value="Integrase_catalytic"/>
</dbReference>
<sequence length="456" mass="52508">MAKQIKPLSSTQCDSAKPKEKDYSLYDGQGLILFVRKNGSKVWRFKYKRPNGKDGLMTLGNYPALTLKEARERRAIYLNQLANNIDPINQIKIEEAKNSDEFSFERIARDWHEAYVATGKWNQDTARKALSNFEMYVFPVIGSKPIDTIKTRDLYSVLSKIEEKGYLEIVSKTRQRFSGIFAYAITKGYIDLSPAVALSDAITITRKTKHYPKLPLVRLPEFFSRLRNDGGNPITKLCLEFALHTFARSSELRFARWNEFDFDKKIWTIPPTRELIAGYKDSHRGAKMKEKHLIPLSPQALKLIKETQVYSGISLNVFPNSVDMGGFLSENTVNDMIRRMGYSTQDDVCIHGFRGMACGALIESTLFTEDAVEKQMSHQERNGVRLAYMHHAEFMEERRMMLCWWSDYLEANQEKFISPMEFSLSLMEQAKQGVINIKYAKLIKLKLAEMTNSFIA</sequence>
<evidence type="ECO:0000256" key="2">
    <source>
        <dbReference type="ARBA" id="ARBA00022908"/>
    </source>
</evidence>
<evidence type="ECO:0000313" key="8">
    <source>
        <dbReference type="Proteomes" id="UP000076276"/>
    </source>
</evidence>
<dbReference type="InterPro" id="IPR013762">
    <property type="entry name" value="Integrase-like_cat_sf"/>
</dbReference>
<dbReference type="CDD" id="cd00801">
    <property type="entry name" value="INT_P4_C"/>
    <property type="match status" value="1"/>
</dbReference>
<dbReference type="InterPro" id="IPR053876">
    <property type="entry name" value="Phage_int_M"/>
</dbReference>
<keyword evidence="4" id="KW-0233">DNA recombination</keyword>
<dbReference type="Pfam" id="PF22022">
    <property type="entry name" value="Phage_int_M"/>
    <property type="match status" value="1"/>
</dbReference>
<dbReference type="PROSITE" id="PS51898">
    <property type="entry name" value="TYR_RECOMBINASE"/>
    <property type="match status" value="1"/>
</dbReference>
<evidence type="ECO:0000259" key="6">
    <source>
        <dbReference type="PROSITE" id="PS51898"/>
    </source>
</evidence>